<protein>
    <submittedName>
        <fullName evidence="2">Uncharacterized protein</fullName>
    </submittedName>
</protein>
<gene>
    <name evidence="2" type="ORF">LARSCL_LOCUS21364</name>
</gene>
<proteinExistence type="predicted"/>
<name>A0AAV2BUB7_9ARAC</name>
<organism evidence="2 3">
    <name type="scientific">Larinioides sclopetarius</name>
    <dbReference type="NCBI Taxonomy" id="280406"/>
    <lineage>
        <taxon>Eukaryota</taxon>
        <taxon>Metazoa</taxon>
        <taxon>Ecdysozoa</taxon>
        <taxon>Arthropoda</taxon>
        <taxon>Chelicerata</taxon>
        <taxon>Arachnida</taxon>
        <taxon>Araneae</taxon>
        <taxon>Araneomorphae</taxon>
        <taxon>Entelegynae</taxon>
        <taxon>Araneoidea</taxon>
        <taxon>Araneidae</taxon>
        <taxon>Larinioides</taxon>
    </lineage>
</organism>
<dbReference type="Proteomes" id="UP001497382">
    <property type="component" value="Unassembled WGS sequence"/>
</dbReference>
<feature type="compositionally biased region" description="Polar residues" evidence="1">
    <location>
        <begin position="107"/>
        <end position="119"/>
    </location>
</feature>
<dbReference type="AlphaFoldDB" id="A0AAV2BUB7"/>
<dbReference type="EMBL" id="CAXIEN010000502">
    <property type="protein sequence ID" value="CAL1299439.1"/>
    <property type="molecule type" value="Genomic_DNA"/>
</dbReference>
<evidence type="ECO:0000256" key="1">
    <source>
        <dbReference type="SAM" id="MobiDB-lite"/>
    </source>
</evidence>
<keyword evidence="3" id="KW-1185">Reference proteome</keyword>
<feature type="compositionally biased region" description="Basic residues" evidence="1">
    <location>
        <begin position="96"/>
        <end position="106"/>
    </location>
</feature>
<sequence length="119" mass="13903">MDEEKPLISPSVIFCAGQRTEEQASRLRSSFVTHPPIQWRWALFLRLSTISLEVCCINSLMNRNQHFGIMVSIVDFKPKGSRLKSSIRLVDEHRQRSTHHTFKPNKRQQSNFYGNSLHH</sequence>
<evidence type="ECO:0000313" key="2">
    <source>
        <dbReference type="EMBL" id="CAL1299439.1"/>
    </source>
</evidence>
<comment type="caution">
    <text evidence="2">The sequence shown here is derived from an EMBL/GenBank/DDBJ whole genome shotgun (WGS) entry which is preliminary data.</text>
</comment>
<feature type="region of interest" description="Disordered" evidence="1">
    <location>
        <begin position="94"/>
        <end position="119"/>
    </location>
</feature>
<accession>A0AAV2BUB7</accession>
<reference evidence="2 3" key="1">
    <citation type="submission" date="2024-04" db="EMBL/GenBank/DDBJ databases">
        <authorList>
            <person name="Rising A."/>
            <person name="Reimegard J."/>
            <person name="Sonavane S."/>
            <person name="Akerstrom W."/>
            <person name="Nylinder S."/>
            <person name="Hedman E."/>
            <person name="Kallberg Y."/>
        </authorList>
    </citation>
    <scope>NUCLEOTIDE SEQUENCE [LARGE SCALE GENOMIC DNA]</scope>
</reference>
<evidence type="ECO:0000313" key="3">
    <source>
        <dbReference type="Proteomes" id="UP001497382"/>
    </source>
</evidence>